<evidence type="ECO:0000256" key="1">
    <source>
        <dbReference type="ARBA" id="ARBA00005250"/>
    </source>
</evidence>
<dbReference type="SUPFAM" id="SSF56281">
    <property type="entry name" value="Metallo-hydrolase/oxidoreductase"/>
    <property type="match status" value="1"/>
</dbReference>
<dbReference type="SMART" id="SM00849">
    <property type="entry name" value="Lactamase_B"/>
    <property type="match status" value="1"/>
</dbReference>
<organism evidence="4 5">
    <name type="scientific">Polyangium fumosum</name>
    <dbReference type="NCBI Taxonomy" id="889272"/>
    <lineage>
        <taxon>Bacteria</taxon>
        <taxon>Pseudomonadati</taxon>
        <taxon>Myxococcota</taxon>
        <taxon>Polyangia</taxon>
        <taxon>Polyangiales</taxon>
        <taxon>Polyangiaceae</taxon>
        <taxon>Polyangium</taxon>
    </lineage>
</organism>
<dbReference type="GO" id="GO:0016787">
    <property type="term" value="F:hydrolase activity"/>
    <property type="evidence" value="ECO:0007669"/>
    <property type="project" value="UniProtKB-KW"/>
</dbReference>
<dbReference type="InterPro" id="IPR036866">
    <property type="entry name" value="RibonucZ/Hydroxyglut_hydro"/>
</dbReference>
<dbReference type="Proteomes" id="UP000309215">
    <property type="component" value="Unassembled WGS sequence"/>
</dbReference>
<keyword evidence="5" id="KW-1185">Reference proteome</keyword>
<comment type="similarity">
    <text evidence="1">Belongs to the metallo-beta-lactamase superfamily. Class-B beta-lactamase family.</text>
</comment>
<evidence type="ECO:0000256" key="2">
    <source>
        <dbReference type="SAM" id="SignalP"/>
    </source>
</evidence>
<dbReference type="AlphaFoldDB" id="A0A4U1J1R2"/>
<dbReference type="Pfam" id="PF00753">
    <property type="entry name" value="Lactamase_B"/>
    <property type="match status" value="1"/>
</dbReference>
<dbReference type="Gene3D" id="3.60.15.10">
    <property type="entry name" value="Ribonuclease Z/Hydroxyacylglutathione hydrolase-like"/>
    <property type="match status" value="1"/>
</dbReference>
<dbReference type="InterPro" id="IPR050855">
    <property type="entry name" value="NDM-1-like"/>
</dbReference>
<dbReference type="PANTHER" id="PTHR42951">
    <property type="entry name" value="METALLO-BETA-LACTAMASE DOMAIN-CONTAINING"/>
    <property type="match status" value="1"/>
</dbReference>
<evidence type="ECO:0000313" key="5">
    <source>
        <dbReference type="Proteomes" id="UP000309215"/>
    </source>
</evidence>
<dbReference type="EMBL" id="SSMQ01000048">
    <property type="protein sequence ID" value="TKD00319.1"/>
    <property type="molecule type" value="Genomic_DNA"/>
</dbReference>
<keyword evidence="4" id="KW-0378">Hydrolase</keyword>
<gene>
    <name evidence="4" type="ORF">E8A74_35030</name>
</gene>
<sequence length="351" mass="37461">MKKRSMMAWFVVGLAAAGCSDASPPEGTPPAEVPQGFTACEGQEFTLTDPNPMYVWTPKAIRLASQELAPGVFVIYDEKADAHAPMGIPLATSGGFVVGADSVLLVESMINRQLFCQVVDLVRKETNKPIRYVVNTSSHGDHSFGNTFLPSGVHIVQHERTAKEIAEHFEEDVAFMEANFGADQGLDELKAVAADILVKDGAPWTIDLGGVTVEARYHGFAQTGGDLFVRVPSAKVLWTGNALVAEKPAVPWLLAGHAAETGMTLADVKASLPADAIVVPGHGRPVTVDGFDFAIDYLGTLVTEVGAAVSSGKTKDEAVMSVTMESFKGYAIWDWIHTTVNVPSTYDDLSP</sequence>
<dbReference type="CDD" id="cd16282">
    <property type="entry name" value="metallo-hydrolase-like_MBL-fold"/>
    <property type="match status" value="1"/>
</dbReference>
<reference evidence="4 5" key="1">
    <citation type="submission" date="2019-04" db="EMBL/GenBank/DDBJ databases">
        <authorList>
            <person name="Li Y."/>
            <person name="Wang J."/>
        </authorList>
    </citation>
    <scope>NUCLEOTIDE SEQUENCE [LARGE SCALE GENOMIC DNA]</scope>
    <source>
        <strain evidence="4 5">DSM 14668</strain>
    </source>
</reference>
<accession>A0A4U1J1R2</accession>
<dbReference type="RefSeq" id="WP_136933435.1">
    <property type="nucleotide sequence ID" value="NZ_SSMQ01000048.1"/>
</dbReference>
<proteinExistence type="inferred from homology"/>
<feature type="chain" id="PRO_5020881366" evidence="2">
    <location>
        <begin position="23"/>
        <end position="351"/>
    </location>
</feature>
<feature type="domain" description="Metallo-beta-lactamase" evidence="3">
    <location>
        <begin position="91"/>
        <end position="282"/>
    </location>
</feature>
<evidence type="ECO:0000259" key="3">
    <source>
        <dbReference type="SMART" id="SM00849"/>
    </source>
</evidence>
<comment type="caution">
    <text evidence="4">The sequence shown here is derived from an EMBL/GenBank/DDBJ whole genome shotgun (WGS) entry which is preliminary data.</text>
</comment>
<dbReference type="GO" id="GO:0017001">
    <property type="term" value="P:antibiotic catabolic process"/>
    <property type="evidence" value="ECO:0007669"/>
    <property type="project" value="UniProtKB-ARBA"/>
</dbReference>
<dbReference type="InterPro" id="IPR001279">
    <property type="entry name" value="Metallo-B-lactamas"/>
</dbReference>
<name>A0A4U1J1R2_9BACT</name>
<dbReference type="OrthoDB" id="5290005at2"/>
<dbReference type="PANTHER" id="PTHR42951:SF4">
    <property type="entry name" value="ACYL-COENZYME A THIOESTERASE MBLAC2"/>
    <property type="match status" value="1"/>
</dbReference>
<dbReference type="PROSITE" id="PS51257">
    <property type="entry name" value="PROKAR_LIPOPROTEIN"/>
    <property type="match status" value="1"/>
</dbReference>
<evidence type="ECO:0000313" key="4">
    <source>
        <dbReference type="EMBL" id="TKD00319.1"/>
    </source>
</evidence>
<protein>
    <submittedName>
        <fullName evidence="4">MBL fold metallo-hydrolase</fullName>
    </submittedName>
</protein>
<feature type="signal peptide" evidence="2">
    <location>
        <begin position="1"/>
        <end position="22"/>
    </location>
</feature>
<keyword evidence="2" id="KW-0732">Signal</keyword>